<evidence type="ECO:0000313" key="1">
    <source>
        <dbReference type="EMBL" id="MBB2506013.1"/>
    </source>
</evidence>
<evidence type="ECO:0000313" key="2">
    <source>
        <dbReference type="Proteomes" id="UP000550260"/>
    </source>
</evidence>
<dbReference type="RefSeq" id="WP_183127575.1">
    <property type="nucleotide sequence ID" value="NZ_JACJHR010000135.1"/>
</dbReference>
<gene>
    <name evidence="1" type="ORF">H5411_43745</name>
</gene>
<sequence length="129" mass="14288">MTRYWHGGNAGLRPGDLIEPGHTRTVDGCAICAARANGETLLVDGHAIDPATGRPDRVYITTDREYARFYASMAVLGDLYRVEPVGDVDPSTEDPFDTWTVAAARVVSVYDRAVRLTNGQRRRLLARWP</sequence>
<dbReference type="EMBL" id="JACJHR010000135">
    <property type="protein sequence ID" value="MBB2506013.1"/>
    <property type="molecule type" value="Genomic_DNA"/>
</dbReference>
<protein>
    <submittedName>
        <fullName evidence="1">Uncharacterized protein</fullName>
    </submittedName>
</protein>
<accession>A0A8E2BBB5</accession>
<dbReference type="AlphaFoldDB" id="A0A8E2BBB5"/>
<comment type="caution">
    <text evidence="1">The sequence shown here is derived from an EMBL/GenBank/DDBJ whole genome shotgun (WGS) entry which is preliminary data.</text>
</comment>
<reference evidence="1 2" key="1">
    <citation type="submission" date="2020-08" db="EMBL/GenBank/DDBJ databases">
        <title>Amycolatopsis echigonensis JCM 21831.</title>
        <authorList>
            <person name="Tedsree N."/>
            <person name="Kuncharoen N."/>
            <person name="Likhitwitayawuid K."/>
            <person name="Tanasupawat S."/>
        </authorList>
    </citation>
    <scope>NUCLEOTIDE SEQUENCE [LARGE SCALE GENOMIC DNA]</scope>
    <source>
        <strain evidence="1 2">JCM 21831</strain>
    </source>
</reference>
<proteinExistence type="predicted"/>
<dbReference type="Proteomes" id="UP000550260">
    <property type="component" value="Unassembled WGS sequence"/>
</dbReference>
<organism evidence="1 2">
    <name type="scientific">Amycolatopsis echigonensis</name>
    <dbReference type="NCBI Taxonomy" id="2576905"/>
    <lineage>
        <taxon>Bacteria</taxon>
        <taxon>Bacillati</taxon>
        <taxon>Actinomycetota</taxon>
        <taxon>Actinomycetes</taxon>
        <taxon>Pseudonocardiales</taxon>
        <taxon>Pseudonocardiaceae</taxon>
        <taxon>Amycolatopsis</taxon>
    </lineage>
</organism>
<name>A0A8E2BBB5_9PSEU</name>